<reference evidence="1" key="1">
    <citation type="submission" date="2018-10" db="EMBL/GenBank/DDBJ databases">
        <title>Hidden diversity of soil giant viruses.</title>
        <authorList>
            <person name="Schulz F."/>
            <person name="Alteio L."/>
            <person name="Goudeau D."/>
            <person name="Ryan E.M."/>
            <person name="Malmstrom R.R."/>
            <person name="Blanchard J."/>
            <person name="Woyke T."/>
        </authorList>
    </citation>
    <scope>NUCLEOTIDE SEQUENCE</scope>
    <source>
        <strain evidence="1">SYV1</strain>
    </source>
</reference>
<proteinExistence type="predicted"/>
<name>A0A3G5AL15_9VIRU</name>
<gene>
    <name evidence="1" type="ORF">Sylvanvirus18_16</name>
</gene>
<organism evidence="1">
    <name type="scientific">Sylvanvirus sp</name>
    <dbReference type="NCBI Taxonomy" id="2487774"/>
    <lineage>
        <taxon>Viruses</taxon>
    </lineage>
</organism>
<evidence type="ECO:0000313" key="1">
    <source>
        <dbReference type="EMBL" id="AYV87013.1"/>
    </source>
</evidence>
<dbReference type="EMBL" id="MK072524">
    <property type="protein sequence ID" value="AYV87013.1"/>
    <property type="molecule type" value="Genomic_DNA"/>
</dbReference>
<protein>
    <submittedName>
        <fullName evidence="1">Uncharacterized protein</fullName>
    </submittedName>
</protein>
<accession>A0A3G5AL15</accession>
<sequence>MGCKLTKPFQIQHIVKIIQTIEVPDTCKHMKDHFFPDPNVDTIDRLHEINMDCYESDPCEHDIVLLTKDGKKESMCTDSIHIAQLIKKYGPPDGMDIEMLNSHFDERNNSDDYSLFD</sequence>